<dbReference type="InterPro" id="IPR036961">
    <property type="entry name" value="Kinesin_motor_dom_sf"/>
</dbReference>
<dbReference type="PANTHER" id="PTHR47969:SF15">
    <property type="entry name" value="CHROMOSOME-ASSOCIATED KINESIN KIF4A-RELATED"/>
    <property type="match status" value="1"/>
</dbReference>
<dbReference type="AlphaFoldDB" id="A0A9W7F5Z7"/>
<evidence type="ECO:0000259" key="10">
    <source>
        <dbReference type="PROSITE" id="PS50067"/>
    </source>
</evidence>
<dbReference type="OrthoDB" id="3176171at2759"/>
<dbReference type="Gene3D" id="3.40.850.10">
    <property type="entry name" value="Kinesin motor domain"/>
    <property type="match status" value="1"/>
</dbReference>
<protein>
    <recommendedName>
        <fullName evidence="7">Kinesin-like protein</fullName>
    </recommendedName>
</protein>
<dbReference type="GO" id="GO:0003777">
    <property type="term" value="F:microtubule motor activity"/>
    <property type="evidence" value="ECO:0007669"/>
    <property type="project" value="InterPro"/>
</dbReference>
<keyword evidence="2" id="KW-0963">Cytoplasm</keyword>
<dbReference type="GO" id="GO:0051231">
    <property type="term" value="P:spindle elongation"/>
    <property type="evidence" value="ECO:0007669"/>
    <property type="project" value="TreeGrafter"/>
</dbReference>
<comment type="subcellular location">
    <subcellularLocation>
        <location evidence="1">Cytoplasm</location>
    </subcellularLocation>
</comment>
<evidence type="ECO:0000256" key="7">
    <source>
        <dbReference type="RuleBase" id="RU000394"/>
    </source>
</evidence>
<evidence type="ECO:0000256" key="8">
    <source>
        <dbReference type="SAM" id="Coils"/>
    </source>
</evidence>
<dbReference type="GO" id="GO:0005874">
    <property type="term" value="C:microtubule"/>
    <property type="evidence" value="ECO:0007669"/>
    <property type="project" value="UniProtKB-KW"/>
</dbReference>
<dbReference type="Proteomes" id="UP001165122">
    <property type="component" value="Unassembled WGS sequence"/>
</dbReference>
<dbReference type="PANTHER" id="PTHR47969">
    <property type="entry name" value="CHROMOSOME-ASSOCIATED KINESIN KIF4A-RELATED"/>
    <property type="match status" value="1"/>
</dbReference>
<keyword evidence="12" id="KW-1185">Reference proteome</keyword>
<evidence type="ECO:0000256" key="5">
    <source>
        <dbReference type="ARBA" id="ARBA00023054"/>
    </source>
</evidence>
<comment type="caution">
    <text evidence="11">The sequence shown here is derived from an EMBL/GenBank/DDBJ whole genome shotgun (WGS) entry which is preliminary data.</text>
</comment>
<comment type="similarity">
    <text evidence="6 7">Belongs to the TRAFAC class myosin-kinesin ATPase superfamily. Kinesin family.</text>
</comment>
<feature type="binding site" evidence="6">
    <location>
        <begin position="109"/>
        <end position="116"/>
    </location>
    <ligand>
        <name>ATP</name>
        <dbReference type="ChEBI" id="CHEBI:30616"/>
    </ligand>
</feature>
<evidence type="ECO:0000256" key="6">
    <source>
        <dbReference type="PROSITE-ProRule" id="PRU00283"/>
    </source>
</evidence>
<dbReference type="GO" id="GO:0005737">
    <property type="term" value="C:cytoplasm"/>
    <property type="evidence" value="ECO:0007669"/>
    <property type="project" value="UniProtKB-SubCell"/>
</dbReference>
<accession>A0A9W7F5Z7</accession>
<dbReference type="GO" id="GO:0007018">
    <property type="term" value="P:microtubule-based movement"/>
    <property type="evidence" value="ECO:0007669"/>
    <property type="project" value="InterPro"/>
</dbReference>
<evidence type="ECO:0000256" key="3">
    <source>
        <dbReference type="ARBA" id="ARBA00022741"/>
    </source>
</evidence>
<sequence length="835" mass="94552">MPPYAPLLQAPLLQDQCPSPTPFSKAESKTDSVHVCVRVRPAVFDKGRRGGSFRFMDESIHSAKNNQMYNFDKIYTSPSTTQTSFYSSCVSSLVSKFLSGYNATVLAYGQTGSGKTYTMGTGGDEKGVIERVLDDVYGYRDEVAADKDTVTKVKVGFLEVYNEQMRDLLNPTTNPKDLNVREIDGEVVVQNALEIDCDDYEAATSLLREGIKGRITGGTDMNKESSRSHAIFTLVLEKTRVETVDTIIKKNIVRSKFHLVDLAGSERAKRTGANGARLKESVNINQGLLSLGKVIRALSQDSLSKNNRNNNTTPFVPYRESKLTRILQDSLGGNSRTLMVACISPDEEDYQETLNTVVYASQARMIKNKPIIVNRIFESVDLTSQKLIESKLQNEINNLTLKLNINTSFDKKEKEDLTTQIVNLRFASAEAKYRLANIISHHKGNTKAIPTNPILQQLEDISSLLVDEETPMSAVPSPNKALKRLNKKVNDLERDLERDEQIFAAKSKELRALRKHLHKTVGKVKELESELTSMNTGLNRNPASPSPEKIKLAQQLRSATDDYHIQQRSYSLQIQQLEINISVKTEQIQVIEKGRDDAMRLMEEHEQRKRELGDKIERICEEINRRQGGKNRLNLTGDHSQLSVLSDSFDQKEEDDEELENSLENAENELNSLSHQIRDQQRIVSLQKQSVRRIEELSAEIKRMDAERIKLTELSRQFEKGFEGIKRDLNKQIEEWRDDPQPQSGSPCAPQHAPQHAPSRYENKENVGPVLGLSEIEQLRKEVAMERKKNQELAEVNLHLVSEMKTVKKAKTVRMIKMKARQLVEVPPPPPQNMF</sequence>
<dbReference type="SMART" id="SM00129">
    <property type="entry name" value="KISc"/>
    <property type="match status" value="1"/>
</dbReference>
<keyword evidence="3 6" id="KW-0547">Nucleotide-binding</keyword>
<dbReference type="Pfam" id="PF00225">
    <property type="entry name" value="Kinesin"/>
    <property type="match status" value="1"/>
</dbReference>
<gene>
    <name evidence="11" type="ORF">TrLO_g10449</name>
</gene>
<feature type="coiled-coil region" evidence="8">
    <location>
        <begin position="479"/>
        <end position="530"/>
    </location>
</feature>
<feature type="coiled-coil region" evidence="8">
    <location>
        <begin position="588"/>
        <end position="622"/>
    </location>
</feature>
<dbReference type="CDD" id="cd00106">
    <property type="entry name" value="KISc"/>
    <property type="match status" value="1"/>
</dbReference>
<evidence type="ECO:0000313" key="11">
    <source>
        <dbReference type="EMBL" id="GMI02059.1"/>
    </source>
</evidence>
<keyword evidence="7" id="KW-0493">Microtubule</keyword>
<feature type="domain" description="Kinesin motor" evidence="10">
    <location>
        <begin position="32"/>
        <end position="366"/>
    </location>
</feature>
<organism evidence="11 12">
    <name type="scientific">Triparma laevis f. longispina</name>
    <dbReference type="NCBI Taxonomy" id="1714387"/>
    <lineage>
        <taxon>Eukaryota</taxon>
        <taxon>Sar</taxon>
        <taxon>Stramenopiles</taxon>
        <taxon>Ochrophyta</taxon>
        <taxon>Bolidophyceae</taxon>
        <taxon>Parmales</taxon>
        <taxon>Triparmaceae</taxon>
        <taxon>Triparma</taxon>
    </lineage>
</organism>
<evidence type="ECO:0000313" key="12">
    <source>
        <dbReference type="Proteomes" id="UP001165122"/>
    </source>
</evidence>
<dbReference type="PRINTS" id="PR00380">
    <property type="entry name" value="KINESINHEAVY"/>
</dbReference>
<name>A0A9W7F5Z7_9STRA</name>
<dbReference type="GO" id="GO:0005875">
    <property type="term" value="C:microtubule associated complex"/>
    <property type="evidence" value="ECO:0007669"/>
    <property type="project" value="TreeGrafter"/>
</dbReference>
<dbReference type="PROSITE" id="PS00411">
    <property type="entry name" value="KINESIN_MOTOR_1"/>
    <property type="match status" value="1"/>
</dbReference>
<feature type="compositionally biased region" description="Low complexity" evidence="9">
    <location>
        <begin position="749"/>
        <end position="758"/>
    </location>
</feature>
<proteinExistence type="inferred from homology"/>
<dbReference type="SUPFAM" id="SSF52540">
    <property type="entry name" value="P-loop containing nucleoside triphosphate hydrolases"/>
    <property type="match status" value="1"/>
</dbReference>
<evidence type="ECO:0000256" key="9">
    <source>
        <dbReference type="SAM" id="MobiDB-lite"/>
    </source>
</evidence>
<dbReference type="InterPro" id="IPR027640">
    <property type="entry name" value="Kinesin-like_fam"/>
</dbReference>
<dbReference type="InterPro" id="IPR019821">
    <property type="entry name" value="Kinesin_motor_CS"/>
</dbReference>
<feature type="region of interest" description="Disordered" evidence="9">
    <location>
        <begin position="737"/>
        <end position="765"/>
    </location>
</feature>
<dbReference type="EMBL" id="BRXW01000039">
    <property type="protein sequence ID" value="GMI02059.1"/>
    <property type="molecule type" value="Genomic_DNA"/>
</dbReference>
<evidence type="ECO:0000256" key="4">
    <source>
        <dbReference type="ARBA" id="ARBA00022840"/>
    </source>
</evidence>
<keyword evidence="6 7" id="KW-0505">Motor protein</keyword>
<dbReference type="InterPro" id="IPR001752">
    <property type="entry name" value="Kinesin_motor_dom"/>
</dbReference>
<dbReference type="InterPro" id="IPR027417">
    <property type="entry name" value="P-loop_NTPase"/>
</dbReference>
<reference evidence="12" key="1">
    <citation type="journal article" date="2023" name="Commun. Biol.">
        <title>Genome analysis of Parmales, the sister group of diatoms, reveals the evolutionary specialization of diatoms from phago-mixotrophs to photoautotrophs.</title>
        <authorList>
            <person name="Ban H."/>
            <person name="Sato S."/>
            <person name="Yoshikawa S."/>
            <person name="Yamada K."/>
            <person name="Nakamura Y."/>
            <person name="Ichinomiya M."/>
            <person name="Sato N."/>
            <person name="Blanc-Mathieu R."/>
            <person name="Endo H."/>
            <person name="Kuwata A."/>
            <person name="Ogata H."/>
        </authorList>
    </citation>
    <scope>NUCLEOTIDE SEQUENCE [LARGE SCALE GENOMIC DNA]</scope>
    <source>
        <strain evidence="12">NIES 3700</strain>
    </source>
</reference>
<feature type="coiled-coil region" evidence="8">
    <location>
        <begin position="649"/>
        <end position="714"/>
    </location>
</feature>
<dbReference type="GO" id="GO:0008017">
    <property type="term" value="F:microtubule binding"/>
    <property type="evidence" value="ECO:0007669"/>
    <property type="project" value="InterPro"/>
</dbReference>
<dbReference type="PROSITE" id="PS50067">
    <property type="entry name" value="KINESIN_MOTOR_2"/>
    <property type="match status" value="1"/>
</dbReference>
<dbReference type="GO" id="GO:0005524">
    <property type="term" value="F:ATP binding"/>
    <property type="evidence" value="ECO:0007669"/>
    <property type="project" value="UniProtKB-UniRule"/>
</dbReference>
<keyword evidence="4 6" id="KW-0067">ATP-binding</keyword>
<evidence type="ECO:0000256" key="1">
    <source>
        <dbReference type="ARBA" id="ARBA00004496"/>
    </source>
</evidence>
<keyword evidence="5 8" id="KW-0175">Coiled coil</keyword>
<dbReference type="GO" id="GO:0007052">
    <property type="term" value="P:mitotic spindle organization"/>
    <property type="evidence" value="ECO:0007669"/>
    <property type="project" value="TreeGrafter"/>
</dbReference>
<evidence type="ECO:0000256" key="2">
    <source>
        <dbReference type="ARBA" id="ARBA00022490"/>
    </source>
</evidence>